<feature type="transmembrane region" description="Helical" evidence="1">
    <location>
        <begin position="89"/>
        <end position="109"/>
    </location>
</feature>
<keyword evidence="1" id="KW-0812">Transmembrane</keyword>
<evidence type="ECO:0000313" key="3">
    <source>
        <dbReference type="Proteomes" id="UP000831607"/>
    </source>
</evidence>
<gene>
    <name evidence="2" type="ORF">DHf2319_04865</name>
</gene>
<proteinExistence type="predicted"/>
<keyword evidence="1" id="KW-0472">Membrane</keyword>
<dbReference type="RefSeq" id="WP_243479692.1">
    <property type="nucleotide sequence ID" value="NZ_CP063982.1"/>
</dbReference>
<organism evidence="2 3">
    <name type="scientific">Orrella daihaiensis</name>
    <dbReference type="NCBI Taxonomy" id="2782176"/>
    <lineage>
        <taxon>Bacteria</taxon>
        <taxon>Pseudomonadati</taxon>
        <taxon>Pseudomonadota</taxon>
        <taxon>Betaproteobacteria</taxon>
        <taxon>Burkholderiales</taxon>
        <taxon>Alcaligenaceae</taxon>
        <taxon>Orrella</taxon>
    </lineage>
</organism>
<keyword evidence="1" id="KW-1133">Transmembrane helix</keyword>
<feature type="transmembrane region" description="Helical" evidence="1">
    <location>
        <begin position="17"/>
        <end position="40"/>
    </location>
</feature>
<evidence type="ECO:0000313" key="2">
    <source>
        <dbReference type="EMBL" id="UOD51226.1"/>
    </source>
</evidence>
<dbReference type="EMBL" id="CP063982">
    <property type="protein sequence ID" value="UOD51226.1"/>
    <property type="molecule type" value="Genomic_DNA"/>
</dbReference>
<reference evidence="2 3" key="1">
    <citation type="submission" date="2020-11" db="EMBL/GenBank/DDBJ databases">
        <title>Algicoccus daihaiensis sp.nov., isolated from Daihai Lake in Inner Mongolia.</title>
        <authorList>
            <person name="Kai J."/>
        </authorList>
    </citation>
    <scope>NUCLEOTIDE SEQUENCE [LARGE SCALE GENOMIC DNA]</scope>
    <source>
        <strain evidence="3">f23</strain>
    </source>
</reference>
<name>A0ABY4ALP4_9BURK</name>
<accession>A0ABY4ALP4</accession>
<keyword evidence="3" id="KW-1185">Reference proteome</keyword>
<sequence length="118" mass="12970">MEEISVAMIVVTLWETFGWLFVVGAVLAVVMLFLLFKSFVRRRAGHQPFAKLFWRGVVVMLIAAAILTPFVPLWTLAPIGDLRGPVDYVIAYAMALAPAAVIGVLWVYFSALSTPKAS</sequence>
<evidence type="ECO:0000256" key="1">
    <source>
        <dbReference type="SAM" id="Phobius"/>
    </source>
</evidence>
<protein>
    <submittedName>
        <fullName evidence="2">Uncharacterized protein</fullName>
    </submittedName>
</protein>
<feature type="transmembrane region" description="Helical" evidence="1">
    <location>
        <begin position="52"/>
        <end position="77"/>
    </location>
</feature>
<dbReference type="Proteomes" id="UP000831607">
    <property type="component" value="Chromosome"/>
</dbReference>